<feature type="signal peptide" evidence="1">
    <location>
        <begin position="1"/>
        <end position="21"/>
    </location>
</feature>
<keyword evidence="1" id="KW-0732">Signal</keyword>
<evidence type="ECO:0000313" key="2">
    <source>
        <dbReference type="EMBL" id="MCV3272476.1"/>
    </source>
</evidence>
<accession>A0ABT3BFW0</accession>
<feature type="chain" id="PRO_5045525417" description="Secreted protein" evidence="1">
    <location>
        <begin position="22"/>
        <end position="87"/>
    </location>
</feature>
<dbReference type="EMBL" id="JALIEB010000008">
    <property type="protein sequence ID" value="MCV3272476.1"/>
    <property type="molecule type" value="Genomic_DNA"/>
</dbReference>
<evidence type="ECO:0008006" key="4">
    <source>
        <dbReference type="Google" id="ProtNLM"/>
    </source>
</evidence>
<protein>
    <recommendedName>
        <fullName evidence="4">Secreted protein</fullName>
    </recommendedName>
</protein>
<dbReference type="RefSeq" id="WP_263844788.1">
    <property type="nucleotide sequence ID" value="NZ_JALIEB010000008.1"/>
</dbReference>
<keyword evidence="3" id="KW-1185">Reference proteome</keyword>
<gene>
    <name evidence="2" type="ORF">MUB52_13645</name>
</gene>
<evidence type="ECO:0000256" key="1">
    <source>
        <dbReference type="SAM" id="SignalP"/>
    </source>
</evidence>
<organism evidence="2 3">
    <name type="scientific">Roseobacter sinensis</name>
    <dbReference type="NCBI Taxonomy" id="2931391"/>
    <lineage>
        <taxon>Bacteria</taxon>
        <taxon>Pseudomonadati</taxon>
        <taxon>Pseudomonadota</taxon>
        <taxon>Alphaproteobacteria</taxon>
        <taxon>Rhodobacterales</taxon>
        <taxon>Roseobacteraceae</taxon>
        <taxon>Roseobacter</taxon>
    </lineage>
</organism>
<evidence type="ECO:0000313" key="3">
    <source>
        <dbReference type="Proteomes" id="UP001208690"/>
    </source>
</evidence>
<proteinExistence type="predicted"/>
<comment type="caution">
    <text evidence="2">The sequence shown here is derived from an EMBL/GenBank/DDBJ whole genome shotgun (WGS) entry which is preliminary data.</text>
</comment>
<sequence length="87" mass="9344">MTGRMIALGLCVALALVLKFADGPDGTAPLETQQAERPACETPKYWTNPGPGAECYEAPEICPNGGHCDTSPRLWTNAKPHEAVHRL</sequence>
<dbReference type="Proteomes" id="UP001208690">
    <property type="component" value="Unassembled WGS sequence"/>
</dbReference>
<reference evidence="2 3" key="1">
    <citation type="submission" date="2022-04" db="EMBL/GenBank/DDBJ databases">
        <title>Roseobacter sp. WL0113 is a bacterium isolated from neritic sediment.</title>
        <authorList>
            <person name="Wang L."/>
            <person name="He W."/>
            <person name="Zhang D.-F."/>
        </authorList>
    </citation>
    <scope>NUCLEOTIDE SEQUENCE [LARGE SCALE GENOMIC DNA]</scope>
    <source>
        <strain evidence="2 3">WL0113</strain>
    </source>
</reference>
<name>A0ABT3BFW0_9RHOB</name>